<protein>
    <submittedName>
        <fullName evidence="1">Uncharacterized protein</fullName>
    </submittedName>
</protein>
<proteinExistence type="predicted"/>
<keyword evidence="2" id="KW-1185">Reference proteome</keyword>
<accession>A0A1E1M3C6</accession>
<reference evidence="2" key="1">
    <citation type="submission" date="2016-03" db="EMBL/GenBank/DDBJ databases">
        <authorList>
            <person name="Guldener U."/>
        </authorList>
    </citation>
    <scope>NUCLEOTIDE SEQUENCE [LARGE SCALE GENOMIC DNA]</scope>
</reference>
<sequence length="94" mass="10742">MHRVRDAVRALSYIVCMHVFVNRSLAYLLGRRKGRGICMARNGHRTVKRRVLYMGSRPGTLINTWGRNYLVALSTSVSTSALSPFNIQKYARSR</sequence>
<name>A0A1E1M3C6_RHYSE</name>
<gene>
    <name evidence="1" type="ORF">RSE6_03660</name>
</gene>
<dbReference type="Proteomes" id="UP000177625">
    <property type="component" value="Unassembled WGS sequence"/>
</dbReference>
<dbReference type="EMBL" id="FJVC01000139">
    <property type="protein sequence ID" value="CZT43599.1"/>
    <property type="molecule type" value="Genomic_DNA"/>
</dbReference>
<evidence type="ECO:0000313" key="2">
    <source>
        <dbReference type="Proteomes" id="UP000177625"/>
    </source>
</evidence>
<dbReference type="AlphaFoldDB" id="A0A1E1M3C6"/>
<evidence type="ECO:0000313" key="1">
    <source>
        <dbReference type="EMBL" id="CZT43599.1"/>
    </source>
</evidence>
<organism evidence="1 2">
    <name type="scientific">Rhynchosporium secalis</name>
    <name type="common">Barley scald fungus</name>
    <dbReference type="NCBI Taxonomy" id="38038"/>
    <lineage>
        <taxon>Eukaryota</taxon>
        <taxon>Fungi</taxon>
        <taxon>Dikarya</taxon>
        <taxon>Ascomycota</taxon>
        <taxon>Pezizomycotina</taxon>
        <taxon>Leotiomycetes</taxon>
        <taxon>Helotiales</taxon>
        <taxon>Ploettnerulaceae</taxon>
        <taxon>Rhynchosporium</taxon>
    </lineage>
</organism>